<dbReference type="InterPro" id="IPR015424">
    <property type="entry name" value="PyrdxlP-dep_Trfase"/>
</dbReference>
<gene>
    <name evidence="10" type="ORF">FE782_29120</name>
</gene>
<dbReference type="PROSITE" id="PS00868">
    <property type="entry name" value="CYS_MET_METAB_PP"/>
    <property type="match status" value="1"/>
</dbReference>
<dbReference type="CDD" id="cd00614">
    <property type="entry name" value="CGS_like"/>
    <property type="match status" value="1"/>
</dbReference>
<dbReference type="GO" id="GO:0008483">
    <property type="term" value="F:transaminase activity"/>
    <property type="evidence" value="ECO:0007669"/>
    <property type="project" value="UniProtKB-KW"/>
</dbReference>
<accession>A0A5R9G5G7</accession>
<comment type="caution">
    <text evidence="10">The sequence shown here is derived from an EMBL/GenBank/DDBJ whole genome shotgun (WGS) entry which is preliminary data.</text>
</comment>
<proteinExistence type="inferred from homology"/>
<evidence type="ECO:0000256" key="7">
    <source>
        <dbReference type="ARBA" id="ARBA00052699"/>
    </source>
</evidence>
<evidence type="ECO:0000256" key="8">
    <source>
        <dbReference type="PIRSR" id="PIRSR001434-2"/>
    </source>
</evidence>
<evidence type="ECO:0000313" key="11">
    <source>
        <dbReference type="Proteomes" id="UP000309676"/>
    </source>
</evidence>
<dbReference type="EMBL" id="VCIW01000030">
    <property type="protein sequence ID" value="TLS48738.1"/>
    <property type="molecule type" value="Genomic_DNA"/>
</dbReference>
<dbReference type="GO" id="GO:0018826">
    <property type="term" value="F:methionine gamma-lyase activity"/>
    <property type="evidence" value="ECO:0007669"/>
    <property type="project" value="UniProtKB-EC"/>
</dbReference>
<dbReference type="PANTHER" id="PTHR11808">
    <property type="entry name" value="TRANS-SULFURATION ENZYME FAMILY MEMBER"/>
    <property type="match status" value="1"/>
</dbReference>
<comment type="catalytic activity">
    <reaction evidence="6">
        <text>L-homocysteine + H2O = 2-oxobutanoate + hydrogen sulfide + NH4(+) + H(+)</text>
        <dbReference type="Rhea" id="RHEA:14501"/>
        <dbReference type="ChEBI" id="CHEBI:15377"/>
        <dbReference type="ChEBI" id="CHEBI:15378"/>
        <dbReference type="ChEBI" id="CHEBI:16763"/>
        <dbReference type="ChEBI" id="CHEBI:28938"/>
        <dbReference type="ChEBI" id="CHEBI:29919"/>
        <dbReference type="ChEBI" id="CHEBI:58199"/>
        <dbReference type="EC" id="4.4.1.2"/>
    </reaction>
    <physiologicalReaction direction="left-to-right" evidence="6">
        <dbReference type="Rhea" id="RHEA:14502"/>
    </physiologicalReaction>
</comment>
<organism evidence="10 11">
    <name type="scientific">Paenibacillus antri</name>
    <dbReference type="NCBI Taxonomy" id="2582848"/>
    <lineage>
        <taxon>Bacteria</taxon>
        <taxon>Bacillati</taxon>
        <taxon>Bacillota</taxon>
        <taxon>Bacilli</taxon>
        <taxon>Bacillales</taxon>
        <taxon>Paenibacillaceae</taxon>
        <taxon>Paenibacillus</taxon>
    </lineage>
</organism>
<dbReference type="Gene3D" id="3.90.1150.10">
    <property type="entry name" value="Aspartate Aminotransferase, domain 1"/>
    <property type="match status" value="1"/>
</dbReference>
<evidence type="ECO:0000256" key="3">
    <source>
        <dbReference type="ARBA" id="ARBA00022898"/>
    </source>
</evidence>
<feature type="modified residue" description="N6-(pyridoxal phosphate)lysine" evidence="8">
    <location>
        <position position="201"/>
    </location>
</feature>
<keyword evidence="10" id="KW-0808">Transferase</keyword>
<evidence type="ECO:0000313" key="10">
    <source>
        <dbReference type="EMBL" id="TLS48738.1"/>
    </source>
</evidence>
<name>A0A5R9G5G7_9BACL</name>
<dbReference type="InterPro" id="IPR015421">
    <property type="entry name" value="PyrdxlP-dep_Trfase_major"/>
</dbReference>
<dbReference type="GO" id="GO:0019346">
    <property type="term" value="P:transsulfuration"/>
    <property type="evidence" value="ECO:0007669"/>
    <property type="project" value="InterPro"/>
</dbReference>
<dbReference type="FunFam" id="3.40.640.10:FF:000046">
    <property type="entry name" value="Cystathionine gamma-lyase"/>
    <property type="match status" value="1"/>
</dbReference>
<dbReference type="EC" id="4.4.1.2" evidence="4"/>
<dbReference type="InterPro" id="IPR000277">
    <property type="entry name" value="Cys/Met-Metab_PyrdxlP-dep_enz"/>
</dbReference>
<evidence type="ECO:0000256" key="4">
    <source>
        <dbReference type="ARBA" id="ARBA00047175"/>
    </source>
</evidence>
<keyword evidence="11" id="KW-1185">Reference proteome</keyword>
<dbReference type="GO" id="GO:0030170">
    <property type="term" value="F:pyridoxal phosphate binding"/>
    <property type="evidence" value="ECO:0007669"/>
    <property type="project" value="InterPro"/>
</dbReference>
<dbReference type="InterPro" id="IPR015422">
    <property type="entry name" value="PyrdxlP-dep_Trfase_small"/>
</dbReference>
<dbReference type="Pfam" id="PF01053">
    <property type="entry name" value="Cys_Met_Meta_PP"/>
    <property type="match status" value="1"/>
</dbReference>
<evidence type="ECO:0000256" key="1">
    <source>
        <dbReference type="ARBA" id="ARBA00001933"/>
    </source>
</evidence>
<dbReference type="PANTHER" id="PTHR11808:SF80">
    <property type="entry name" value="CYSTATHIONINE GAMMA-LYASE"/>
    <property type="match status" value="1"/>
</dbReference>
<dbReference type="GO" id="GO:0047982">
    <property type="term" value="F:homocysteine desulfhydrase activity"/>
    <property type="evidence" value="ECO:0007669"/>
    <property type="project" value="UniProtKB-EC"/>
</dbReference>
<dbReference type="AlphaFoldDB" id="A0A5R9G5G7"/>
<evidence type="ECO:0000256" key="9">
    <source>
        <dbReference type="RuleBase" id="RU362118"/>
    </source>
</evidence>
<dbReference type="GO" id="GO:0005737">
    <property type="term" value="C:cytoplasm"/>
    <property type="evidence" value="ECO:0007669"/>
    <property type="project" value="TreeGrafter"/>
</dbReference>
<dbReference type="InterPro" id="IPR054542">
    <property type="entry name" value="Cys_met_metab_PP"/>
</dbReference>
<evidence type="ECO:0000256" key="5">
    <source>
        <dbReference type="ARBA" id="ARBA00047199"/>
    </source>
</evidence>
<dbReference type="SUPFAM" id="SSF53383">
    <property type="entry name" value="PLP-dependent transferases"/>
    <property type="match status" value="1"/>
</dbReference>
<dbReference type="Gene3D" id="3.40.640.10">
    <property type="entry name" value="Type I PLP-dependent aspartate aminotransferase-like (Major domain)"/>
    <property type="match status" value="1"/>
</dbReference>
<keyword evidence="3 8" id="KW-0663">Pyridoxal phosphate</keyword>
<protein>
    <recommendedName>
        <fullName evidence="4">homocysteine desulfhydrase</fullName>
        <ecNumber evidence="4">4.4.1.2</ecNumber>
    </recommendedName>
    <alternativeName>
        <fullName evidence="5">Homocysteine desulfhydrase</fullName>
    </alternativeName>
</protein>
<comment type="cofactor">
    <cofactor evidence="1 9">
        <name>pyridoxal 5'-phosphate</name>
        <dbReference type="ChEBI" id="CHEBI:597326"/>
    </cofactor>
</comment>
<reference evidence="10 11" key="1">
    <citation type="submission" date="2019-05" db="EMBL/GenBank/DDBJ databases">
        <authorList>
            <person name="Narsing Rao M.P."/>
            <person name="Li W.J."/>
        </authorList>
    </citation>
    <scope>NUCLEOTIDE SEQUENCE [LARGE SCALE GENOMIC DNA]</scope>
    <source>
        <strain evidence="10 11">SYSU_K30003</strain>
    </source>
</reference>
<evidence type="ECO:0000256" key="2">
    <source>
        <dbReference type="ARBA" id="ARBA00009077"/>
    </source>
</evidence>
<comment type="catalytic activity">
    <reaction evidence="7">
        <text>L-methionine + H2O = methanethiol + 2-oxobutanoate + NH4(+)</text>
        <dbReference type="Rhea" id="RHEA:23800"/>
        <dbReference type="ChEBI" id="CHEBI:15377"/>
        <dbReference type="ChEBI" id="CHEBI:16007"/>
        <dbReference type="ChEBI" id="CHEBI:16763"/>
        <dbReference type="ChEBI" id="CHEBI:28938"/>
        <dbReference type="ChEBI" id="CHEBI:57844"/>
        <dbReference type="EC" id="4.4.1.11"/>
    </reaction>
    <physiologicalReaction direction="left-to-right" evidence="7">
        <dbReference type="Rhea" id="RHEA:23801"/>
    </physiologicalReaction>
</comment>
<comment type="similarity">
    <text evidence="2 9">Belongs to the trans-sulfuration enzymes family.</text>
</comment>
<sequence>MQTLVAHDPVDTRHHGAVTMPLYQNSLFAFENHASFDCAMKDVLAAHVYSRGNNPTVMYLERRIAELEGGEQARCFASGMGAIAGTLHALLQTGDHIVCVDQAYGPTREFLADLSTRYRVEVTFVDGAELDAFRQAIRPNTKAIYLESPTSGLFELQDLEGVAAIAREAGALTVIDNSWATPVFQRPISMGIDLVVHSLTKYFSGHSDSLGGVVVGRRDLVETISNRSYMLLGSVMTAHTASLITRGVRTLPLRMERHQASGLRVAEHLLRKDDVVRVNHPGLPAHPQRELAEKQLQGYGSLFSFVTRHPVASLKAWADDLEYFRIGVSWGGYESLVTVGEAPARWNQGGESPSIARLYIGLEDPDVLIGDIERAWSRLSRD</sequence>
<dbReference type="OrthoDB" id="9780685at2"/>
<dbReference type="Proteomes" id="UP000309676">
    <property type="component" value="Unassembled WGS sequence"/>
</dbReference>
<evidence type="ECO:0000256" key="6">
    <source>
        <dbReference type="ARBA" id="ARBA00048780"/>
    </source>
</evidence>
<dbReference type="PIRSF" id="PIRSF001434">
    <property type="entry name" value="CGS"/>
    <property type="match status" value="1"/>
</dbReference>
<keyword evidence="10" id="KW-0032">Aminotransferase</keyword>